<dbReference type="Pfam" id="PF03401">
    <property type="entry name" value="TctC"/>
    <property type="match status" value="1"/>
</dbReference>
<evidence type="ECO:0000313" key="3">
    <source>
        <dbReference type="EMBL" id="MBB6465608.1"/>
    </source>
</evidence>
<dbReference type="AlphaFoldDB" id="A0A8E2BB99"/>
<feature type="signal peptide" evidence="2">
    <location>
        <begin position="1"/>
        <end position="23"/>
    </location>
</feature>
<keyword evidence="3" id="KW-0675">Receptor</keyword>
<evidence type="ECO:0000313" key="4">
    <source>
        <dbReference type="Proteomes" id="UP000532373"/>
    </source>
</evidence>
<dbReference type="InterPro" id="IPR042100">
    <property type="entry name" value="Bug_dom1"/>
</dbReference>
<dbReference type="SUPFAM" id="SSF53850">
    <property type="entry name" value="Periplasmic binding protein-like II"/>
    <property type="match status" value="1"/>
</dbReference>
<name>A0A8E2BB99_9HYPH</name>
<organism evidence="3 4">
    <name type="scientific">Aminobacter carboxidus</name>
    <dbReference type="NCBI Taxonomy" id="376165"/>
    <lineage>
        <taxon>Bacteria</taxon>
        <taxon>Pseudomonadati</taxon>
        <taxon>Pseudomonadota</taxon>
        <taxon>Alphaproteobacteria</taxon>
        <taxon>Hyphomicrobiales</taxon>
        <taxon>Phyllobacteriaceae</taxon>
        <taxon>Aminobacter</taxon>
    </lineage>
</organism>
<proteinExistence type="inferred from homology"/>
<accession>A0A8E2BB99</accession>
<keyword evidence="2" id="KW-0732">Signal</keyword>
<dbReference type="CDD" id="cd07012">
    <property type="entry name" value="PBP2_Bug_TTT"/>
    <property type="match status" value="1"/>
</dbReference>
<evidence type="ECO:0000256" key="2">
    <source>
        <dbReference type="SAM" id="SignalP"/>
    </source>
</evidence>
<comment type="similarity">
    <text evidence="1">Belongs to the UPF0065 (bug) family.</text>
</comment>
<dbReference type="InterPro" id="IPR005064">
    <property type="entry name" value="BUG"/>
</dbReference>
<feature type="chain" id="PRO_5034920056" evidence="2">
    <location>
        <begin position="24"/>
        <end position="321"/>
    </location>
</feature>
<dbReference type="PIRSF" id="PIRSF017082">
    <property type="entry name" value="YflP"/>
    <property type="match status" value="1"/>
</dbReference>
<dbReference type="Proteomes" id="UP000532373">
    <property type="component" value="Unassembled WGS sequence"/>
</dbReference>
<dbReference type="Gene3D" id="3.40.190.10">
    <property type="entry name" value="Periplasmic binding protein-like II"/>
    <property type="match status" value="1"/>
</dbReference>
<comment type="caution">
    <text evidence="3">The sequence shown here is derived from an EMBL/GenBank/DDBJ whole genome shotgun (WGS) entry which is preliminary data.</text>
</comment>
<dbReference type="Gene3D" id="3.40.190.150">
    <property type="entry name" value="Bordetella uptake gene, domain 1"/>
    <property type="match status" value="1"/>
</dbReference>
<dbReference type="PANTHER" id="PTHR42928">
    <property type="entry name" value="TRICARBOXYLATE-BINDING PROTEIN"/>
    <property type="match status" value="1"/>
</dbReference>
<protein>
    <submittedName>
        <fullName evidence="3">Tripartite-type tricarboxylate transporter receptor subunit TctC</fullName>
    </submittedName>
</protein>
<reference evidence="3 4" key="1">
    <citation type="submission" date="2020-08" db="EMBL/GenBank/DDBJ databases">
        <title>Genomic Encyclopedia of Type Strains, Phase IV (KMG-IV): sequencing the most valuable type-strain genomes for metagenomic binning, comparative biology and taxonomic classification.</title>
        <authorList>
            <person name="Goeker M."/>
        </authorList>
    </citation>
    <scope>NUCLEOTIDE SEQUENCE [LARGE SCALE GENOMIC DNA]</scope>
    <source>
        <strain evidence="3 4">DSM 17454</strain>
    </source>
</reference>
<dbReference type="RefSeq" id="WP_184768108.1">
    <property type="nucleotide sequence ID" value="NZ_JACHGI010000002.1"/>
</dbReference>
<evidence type="ECO:0000256" key="1">
    <source>
        <dbReference type="ARBA" id="ARBA00006987"/>
    </source>
</evidence>
<sequence length="321" mass="34062">MRIFGTLVAALAMAALHPLTASALDKDRPIRMVVAFPAGGVTDLASRVVADALSHELGQPVIVENKAGGDGVLAIIEVTGSAPDGHTLLSGGFGGQLIPPLMKKNFPVDIEKQLTLIARPTEFTNVLLVHKDLPVNSVKEFMDYVAKHPGELNYGSAGSSSSDRLTTIMFMQKTGLELNFVPYKGSAAALNDLSAGIIQVMFGNLPPALGLIQSGNLKPLAVTAPYRVPQLPDVPTMQEAGVEGFSMTSWNSLFGPAGMSEADVKSLSDSISRAVMKPETQKKLRDIGFEPIGEGAEAFRKHFAADKTRWKQVIDTAGIAN</sequence>
<dbReference type="EMBL" id="JACHGI010000002">
    <property type="protein sequence ID" value="MBB6465608.1"/>
    <property type="molecule type" value="Genomic_DNA"/>
</dbReference>
<gene>
    <name evidence="3" type="ORF">HNQ96_001466</name>
</gene>
<dbReference type="PANTHER" id="PTHR42928:SF5">
    <property type="entry name" value="BLR1237 PROTEIN"/>
    <property type="match status" value="1"/>
</dbReference>